<reference evidence="8 9" key="1">
    <citation type="submission" date="2021-12" db="EMBL/GenBank/DDBJ databases">
        <title>Discovery of the Pendulisporaceae a myxobacterial family with distinct sporulation behavior and unique specialized metabolism.</title>
        <authorList>
            <person name="Garcia R."/>
            <person name="Popoff A."/>
            <person name="Bader C.D."/>
            <person name="Loehr J."/>
            <person name="Walesch S."/>
            <person name="Walt C."/>
            <person name="Boldt J."/>
            <person name="Bunk B."/>
            <person name="Haeckl F.J.F.P.J."/>
            <person name="Gunesch A.P."/>
            <person name="Birkelbach J."/>
            <person name="Nuebel U."/>
            <person name="Pietschmann T."/>
            <person name="Bach T."/>
            <person name="Mueller R."/>
        </authorList>
    </citation>
    <scope>NUCLEOTIDE SEQUENCE [LARGE SCALE GENOMIC DNA]</scope>
    <source>
        <strain evidence="8 9">MSr12523</strain>
    </source>
</reference>
<dbReference type="PROSITE" id="PS00676">
    <property type="entry name" value="SIGMA54_INTERACT_2"/>
    <property type="match status" value="1"/>
</dbReference>
<evidence type="ECO:0000256" key="1">
    <source>
        <dbReference type="ARBA" id="ARBA00022741"/>
    </source>
</evidence>
<organism evidence="8 9">
    <name type="scientific">Pendulispora brunnea</name>
    <dbReference type="NCBI Taxonomy" id="2905690"/>
    <lineage>
        <taxon>Bacteria</taxon>
        <taxon>Pseudomonadati</taxon>
        <taxon>Myxococcota</taxon>
        <taxon>Myxococcia</taxon>
        <taxon>Myxococcales</taxon>
        <taxon>Sorangiineae</taxon>
        <taxon>Pendulisporaceae</taxon>
        <taxon>Pendulispora</taxon>
    </lineage>
</organism>
<dbReference type="InterPro" id="IPR058031">
    <property type="entry name" value="AAA_lid_NorR"/>
</dbReference>
<keyword evidence="3" id="KW-0805">Transcription regulation</keyword>
<protein>
    <submittedName>
        <fullName evidence="8">Sigma 54-interacting transcriptional regulator</fullName>
    </submittedName>
</protein>
<dbReference type="RefSeq" id="WP_394850730.1">
    <property type="nucleotide sequence ID" value="NZ_CP089982.1"/>
</dbReference>
<dbReference type="Gene3D" id="2.60.200.20">
    <property type="match status" value="1"/>
</dbReference>
<feature type="domain" description="Sigma-54 factor interaction" evidence="7">
    <location>
        <begin position="128"/>
        <end position="356"/>
    </location>
</feature>
<keyword evidence="2" id="KW-0067">ATP-binding</keyword>
<dbReference type="SMART" id="SM00382">
    <property type="entry name" value="AAA"/>
    <property type="match status" value="1"/>
</dbReference>
<dbReference type="Pfam" id="PF25601">
    <property type="entry name" value="AAA_lid_14"/>
    <property type="match status" value="1"/>
</dbReference>
<dbReference type="Pfam" id="PF00498">
    <property type="entry name" value="FHA"/>
    <property type="match status" value="1"/>
</dbReference>
<dbReference type="InterPro" id="IPR008984">
    <property type="entry name" value="SMAD_FHA_dom_sf"/>
</dbReference>
<keyword evidence="5" id="KW-0804">Transcription</keyword>
<dbReference type="PROSITE" id="PS00688">
    <property type="entry name" value="SIGMA54_INTERACT_3"/>
    <property type="match status" value="1"/>
</dbReference>
<accession>A0ABZ2KS04</accession>
<dbReference type="PROSITE" id="PS50045">
    <property type="entry name" value="SIGMA54_INTERACT_4"/>
    <property type="match status" value="1"/>
</dbReference>
<dbReference type="SMART" id="SM00240">
    <property type="entry name" value="FHA"/>
    <property type="match status" value="1"/>
</dbReference>
<dbReference type="EMBL" id="CP089982">
    <property type="protein sequence ID" value="WXB00089.1"/>
    <property type="molecule type" value="Genomic_DNA"/>
</dbReference>
<feature type="domain" description="FHA" evidence="6">
    <location>
        <begin position="38"/>
        <end position="87"/>
    </location>
</feature>
<keyword evidence="4" id="KW-0238">DNA-binding</keyword>
<proteinExistence type="predicted"/>
<dbReference type="PANTHER" id="PTHR32071">
    <property type="entry name" value="TRANSCRIPTIONAL REGULATORY PROTEIN"/>
    <property type="match status" value="1"/>
</dbReference>
<evidence type="ECO:0000256" key="4">
    <source>
        <dbReference type="ARBA" id="ARBA00023125"/>
    </source>
</evidence>
<dbReference type="Pfam" id="PF00158">
    <property type="entry name" value="Sigma54_activat"/>
    <property type="match status" value="1"/>
</dbReference>
<dbReference type="SUPFAM" id="SSF52540">
    <property type="entry name" value="P-loop containing nucleoside triphosphate hydrolases"/>
    <property type="match status" value="1"/>
</dbReference>
<evidence type="ECO:0000313" key="9">
    <source>
        <dbReference type="Proteomes" id="UP001379533"/>
    </source>
</evidence>
<dbReference type="InterPro" id="IPR025944">
    <property type="entry name" value="Sigma_54_int_dom_CS"/>
</dbReference>
<dbReference type="InterPro" id="IPR000253">
    <property type="entry name" value="FHA_dom"/>
</dbReference>
<dbReference type="CDD" id="cd00009">
    <property type="entry name" value="AAA"/>
    <property type="match status" value="1"/>
</dbReference>
<evidence type="ECO:0000256" key="5">
    <source>
        <dbReference type="ARBA" id="ARBA00023163"/>
    </source>
</evidence>
<dbReference type="PROSITE" id="PS00675">
    <property type="entry name" value="SIGMA54_INTERACT_1"/>
    <property type="match status" value="1"/>
</dbReference>
<evidence type="ECO:0000256" key="3">
    <source>
        <dbReference type="ARBA" id="ARBA00023015"/>
    </source>
</evidence>
<dbReference type="SUPFAM" id="SSF49879">
    <property type="entry name" value="SMAD/FHA domain"/>
    <property type="match status" value="1"/>
</dbReference>
<evidence type="ECO:0000259" key="6">
    <source>
        <dbReference type="PROSITE" id="PS50006"/>
    </source>
</evidence>
<dbReference type="CDD" id="cd00060">
    <property type="entry name" value="FHA"/>
    <property type="match status" value="1"/>
</dbReference>
<dbReference type="InterPro" id="IPR003593">
    <property type="entry name" value="AAA+_ATPase"/>
</dbReference>
<keyword evidence="9" id="KW-1185">Reference proteome</keyword>
<evidence type="ECO:0000313" key="8">
    <source>
        <dbReference type="EMBL" id="WXB00089.1"/>
    </source>
</evidence>
<dbReference type="Gene3D" id="3.40.50.300">
    <property type="entry name" value="P-loop containing nucleotide triphosphate hydrolases"/>
    <property type="match status" value="1"/>
</dbReference>
<evidence type="ECO:0000256" key="2">
    <source>
        <dbReference type="ARBA" id="ARBA00022840"/>
    </source>
</evidence>
<dbReference type="InterPro" id="IPR025943">
    <property type="entry name" value="Sigma_54_int_dom_ATP-bd_2"/>
</dbReference>
<dbReference type="PROSITE" id="PS50006">
    <property type="entry name" value="FHA_DOMAIN"/>
    <property type="match status" value="1"/>
</dbReference>
<gene>
    <name evidence="8" type="ORF">LZC95_25145</name>
</gene>
<dbReference type="InterPro" id="IPR025662">
    <property type="entry name" value="Sigma_54_int_dom_ATP-bd_1"/>
</dbReference>
<dbReference type="InterPro" id="IPR002078">
    <property type="entry name" value="Sigma_54_int"/>
</dbReference>
<dbReference type="Gene3D" id="1.10.8.60">
    <property type="match status" value="1"/>
</dbReference>
<dbReference type="InterPro" id="IPR027417">
    <property type="entry name" value="P-loop_NTPase"/>
</dbReference>
<sequence length="430" mass="46295">MEDKPTLTISEGPSSGSWVLEVCDSSGVQYLPLAPGRFVVGSSPQAEIKVRDPAVSGRHCSIVVSREGISICDLGSKNGTFVGGARVKDAWCAVGTSITVGHSTLTLSEGAREEVFSDGGIFQPLPGVAGSSLLVRRMTEYARRIAAYPNPVLISGETGTGKELIARALHTEGPRKDRPFIALNVSTLPRELVESELFGHERGAFTSATSRRTGAFTDAEGGTLFLDEIGELPIEAQPKLLRALDGYEVRRVGATGSGYRPNVRVVAASHVSLEERIDQGLFRRDLYHRLEGFIIDIPALRDRKGDIPVIARTLLASSCVGIGTRTLAPGAMVRLSAHDWPGNVRELRNVLLRAADLACDNAGVIETIHVERALNPRADSRPPLSLTPQTAKALLAKHDNNMSAAAREAGYPRTSFRKVLLGAILERRKR</sequence>
<dbReference type="Proteomes" id="UP001379533">
    <property type="component" value="Chromosome"/>
</dbReference>
<name>A0ABZ2KS04_9BACT</name>
<dbReference type="PANTHER" id="PTHR32071:SF117">
    <property type="entry name" value="PTS-DEPENDENT DIHYDROXYACETONE KINASE OPERON REGULATORY PROTEIN-RELATED"/>
    <property type="match status" value="1"/>
</dbReference>
<evidence type="ECO:0000259" key="7">
    <source>
        <dbReference type="PROSITE" id="PS50045"/>
    </source>
</evidence>
<keyword evidence="1" id="KW-0547">Nucleotide-binding</keyword>